<dbReference type="EC" id="3.1.26.5" evidence="7 8"/>
<organism evidence="9 10">
    <name type="scientific">Effusibacillus consociatus</name>
    <dbReference type="NCBI Taxonomy" id="1117041"/>
    <lineage>
        <taxon>Bacteria</taxon>
        <taxon>Bacillati</taxon>
        <taxon>Bacillota</taxon>
        <taxon>Bacilli</taxon>
        <taxon>Bacillales</taxon>
        <taxon>Alicyclobacillaceae</taxon>
        <taxon>Effusibacillus</taxon>
    </lineage>
</organism>
<evidence type="ECO:0000313" key="10">
    <source>
        <dbReference type="Proteomes" id="UP001596002"/>
    </source>
</evidence>
<keyword evidence="5 7" id="KW-0378">Hydrolase</keyword>
<keyword evidence="6 7" id="KW-0694">RNA-binding</keyword>
<evidence type="ECO:0000256" key="2">
    <source>
        <dbReference type="ARBA" id="ARBA00022694"/>
    </source>
</evidence>
<sequence>MEKTHRLKDNRDFRKVFKKGKSFANRYLVLYHAPNQLGHYRVGFSVSKKVGNAVVRNKVKRYLREAIRAEHLDPSLSVDFVIIARPSAAGLDFDGFRTNLVHLLLKTGYIKKGT</sequence>
<accession>A0ABV9Q2N5</accession>
<evidence type="ECO:0000256" key="3">
    <source>
        <dbReference type="ARBA" id="ARBA00022722"/>
    </source>
</evidence>
<keyword evidence="2 7" id="KW-0819">tRNA processing</keyword>
<evidence type="ECO:0000256" key="1">
    <source>
        <dbReference type="ARBA" id="ARBA00002663"/>
    </source>
</evidence>
<comment type="catalytic activity">
    <reaction evidence="7">
        <text>Endonucleolytic cleavage of RNA, removing 5'-extranucleotides from tRNA precursor.</text>
        <dbReference type="EC" id="3.1.26.5"/>
    </reaction>
</comment>
<dbReference type="InterPro" id="IPR020568">
    <property type="entry name" value="Ribosomal_Su5_D2-typ_SF"/>
</dbReference>
<evidence type="ECO:0000256" key="7">
    <source>
        <dbReference type="HAMAP-Rule" id="MF_00227"/>
    </source>
</evidence>
<keyword evidence="10" id="KW-1185">Reference proteome</keyword>
<comment type="subunit">
    <text evidence="7">Consists of a catalytic RNA component (M1 or rnpB) and a protein subunit.</text>
</comment>
<evidence type="ECO:0000256" key="4">
    <source>
        <dbReference type="ARBA" id="ARBA00022759"/>
    </source>
</evidence>
<dbReference type="PANTHER" id="PTHR33992">
    <property type="entry name" value="RIBONUCLEASE P PROTEIN COMPONENT"/>
    <property type="match status" value="1"/>
</dbReference>
<dbReference type="InterPro" id="IPR020539">
    <property type="entry name" value="RNase_P_CS"/>
</dbReference>
<keyword evidence="3 7" id="KW-0540">Nuclease</keyword>
<gene>
    <name evidence="7 9" type="primary">rnpA</name>
    <name evidence="9" type="ORF">ACFO8Q_14070</name>
</gene>
<dbReference type="HAMAP" id="MF_00227">
    <property type="entry name" value="RNase_P"/>
    <property type="match status" value="1"/>
</dbReference>
<dbReference type="Pfam" id="PF00825">
    <property type="entry name" value="Ribonuclease_P"/>
    <property type="match status" value="1"/>
</dbReference>
<dbReference type="PROSITE" id="PS00648">
    <property type="entry name" value="RIBONUCLEASE_P"/>
    <property type="match status" value="1"/>
</dbReference>
<proteinExistence type="inferred from homology"/>
<dbReference type="PANTHER" id="PTHR33992:SF1">
    <property type="entry name" value="RIBONUCLEASE P PROTEIN COMPONENT"/>
    <property type="match status" value="1"/>
</dbReference>
<evidence type="ECO:0000256" key="5">
    <source>
        <dbReference type="ARBA" id="ARBA00022801"/>
    </source>
</evidence>
<protein>
    <recommendedName>
        <fullName evidence="7 8">Ribonuclease P protein component</fullName>
        <shortName evidence="7">RNase P protein</shortName>
        <shortName evidence="7">RNaseP protein</shortName>
        <ecNumber evidence="7 8">3.1.26.5</ecNumber>
    </recommendedName>
    <alternativeName>
        <fullName evidence="7">Protein C5</fullName>
    </alternativeName>
</protein>
<dbReference type="InterPro" id="IPR014721">
    <property type="entry name" value="Ribsml_uS5_D2-typ_fold_subgr"/>
</dbReference>
<dbReference type="GO" id="GO:0004526">
    <property type="term" value="F:ribonuclease P activity"/>
    <property type="evidence" value="ECO:0007669"/>
    <property type="project" value="UniProtKB-EC"/>
</dbReference>
<name>A0ABV9Q2N5_9BACL</name>
<comment type="similarity">
    <text evidence="7">Belongs to the RnpA family.</text>
</comment>
<evidence type="ECO:0000256" key="6">
    <source>
        <dbReference type="ARBA" id="ARBA00022884"/>
    </source>
</evidence>
<dbReference type="Proteomes" id="UP001596002">
    <property type="component" value="Unassembled WGS sequence"/>
</dbReference>
<evidence type="ECO:0000313" key="9">
    <source>
        <dbReference type="EMBL" id="MFC4768471.1"/>
    </source>
</evidence>
<comment type="caution">
    <text evidence="9">The sequence shown here is derived from an EMBL/GenBank/DDBJ whole genome shotgun (WGS) entry which is preliminary data.</text>
</comment>
<dbReference type="SUPFAM" id="SSF54211">
    <property type="entry name" value="Ribosomal protein S5 domain 2-like"/>
    <property type="match status" value="1"/>
</dbReference>
<evidence type="ECO:0000256" key="8">
    <source>
        <dbReference type="NCBIfam" id="TIGR00188"/>
    </source>
</evidence>
<reference evidence="10" key="1">
    <citation type="journal article" date="2019" name="Int. J. Syst. Evol. Microbiol.">
        <title>The Global Catalogue of Microorganisms (GCM) 10K type strain sequencing project: providing services to taxonomists for standard genome sequencing and annotation.</title>
        <authorList>
            <consortium name="The Broad Institute Genomics Platform"/>
            <consortium name="The Broad Institute Genome Sequencing Center for Infectious Disease"/>
            <person name="Wu L."/>
            <person name="Ma J."/>
        </authorList>
    </citation>
    <scope>NUCLEOTIDE SEQUENCE [LARGE SCALE GENOMIC DNA]</scope>
    <source>
        <strain evidence="10">WYCCWR 12678</strain>
    </source>
</reference>
<dbReference type="InterPro" id="IPR000100">
    <property type="entry name" value="RNase_P"/>
</dbReference>
<dbReference type="NCBIfam" id="TIGR00188">
    <property type="entry name" value="rnpA"/>
    <property type="match status" value="1"/>
</dbReference>
<dbReference type="Gene3D" id="3.30.230.10">
    <property type="match status" value="1"/>
</dbReference>
<dbReference type="EMBL" id="JBHSHC010000106">
    <property type="protein sequence ID" value="MFC4768471.1"/>
    <property type="molecule type" value="Genomic_DNA"/>
</dbReference>
<comment type="function">
    <text evidence="1 7">RNaseP catalyzes the removal of the 5'-leader sequence from pre-tRNA to produce the mature 5'-terminus. It can also cleave other RNA substrates such as 4.5S RNA. The protein component plays an auxiliary but essential role in vivo by binding to the 5'-leader sequence and broadening the substrate specificity of the ribozyme.</text>
</comment>
<keyword evidence="4 7" id="KW-0255">Endonuclease</keyword>
<dbReference type="RefSeq" id="WP_380026425.1">
    <property type="nucleotide sequence ID" value="NZ_JBHSHC010000106.1"/>
</dbReference>